<dbReference type="Proteomes" id="UP001283361">
    <property type="component" value="Unassembled WGS sequence"/>
</dbReference>
<dbReference type="AlphaFoldDB" id="A0AAE1CXD9"/>
<reference evidence="1" key="1">
    <citation type="journal article" date="2023" name="G3 (Bethesda)">
        <title>A reference genome for the long-term kleptoplast-retaining sea slug Elysia crispata morphotype clarki.</title>
        <authorList>
            <person name="Eastman K.E."/>
            <person name="Pendleton A.L."/>
            <person name="Shaikh M.A."/>
            <person name="Suttiyut T."/>
            <person name="Ogas R."/>
            <person name="Tomko P."/>
            <person name="Gavelis G."/>
            <person name="Widhalm J.R."/>
            <person name="Wisecaver J.H."/>
        </authorList>
    </citation>
    <scope>NUCLEOTIDE SEQUENCE</scope>
    <source>
        <strain evidence="1">ECLA1</strain>
    </source>
</reference>
<keyword evidence="2" id="KW-1185">Reference proteome</keyword>
<sequence length="66" mass="7133">MCDVRQLGDCSSIHGPRSVLSNPEIYVKIWGCGVENVPQARPPAPESCTICLGTPCEMGSVDMIRK</sequence>
<dbReference type="EMBL" id="JAWDGP010006323">
    <property type="protein sequence ID" value="KAK3743234.1"/>
    <property type="molecule type" value="Genomic_DNA"/>
</dbReference>
<protein>
    <submittedName>
        <fullName evidence="1">Uncharacterized protein</fullName>
    </submittedName>
</protein>
<name>A0AAE1CXD9_9GAST</name>
<proteinExistence type="predicted"/>
<organism evidence="1 2">
    <name type="scientific">Elysia crispata</name>
    <name type="common">lettuce slug</name>
    <dbReference type="NCBI Taxonomy" id="231223"/>
    <lineage>
        <taxon>Eukaryota</taxon>
        <taxon>Metazoa</taxon>
        <taxon>Spiralia</taxon>
        <taxon>Lophotrochozoa</taxon>
        <taxon>Mollusca</taxon>
        <taxon>Gastropoda</taxon>
        <taxon>Heterobranchia</taxon>
        <taxon>Euthyneura</taxon>
        <taxon>Panpulmonata</taxon>
        <taxon>Sacoglossa</taxon>
        <taxon>Placobranchoidea</taxon>
        <taxon>Plakobranchidae</taxon>
        <taxon>Elysia</taxon>
    </lineage>
</organism>
<evidence type="ECO:0000313" key="1">
    <source>
        <dbReference type="EMBL" id="KAK3743234.1"/>
    </source>
</evidence>
<accession>A0AAE1CXD9</accession>
<evidence type="ECO:0000313" key="2">
    <source>
        <dbReference type="Proteomes" id="UP001283361"/>
    </source>
</evidence>
<comment type="caution">
    <text evidence="1">The sequence shown here is derived from an EMBL/GenBank/DDBJ whole genome shotgun (WGS) entry which is preliminary data.</text>
</comment>
<gene>
    <name evidence="1" type="ORF">RRG08_064086</name>
</gene>